<proteinExistence type="predicted"/>
<dbReference type="PROSITE" id="PS51645">
    <property type="entry name" value="PHR_CRY_ALPHA_BETA"/>
    <property type="match status" value="1"/>
</dbReference>
<dbReference type="PANTHER" id="PTHR45521:SF4">
    <property type="entry name" value="BNAA09G04790D PROTEIN"/>
    <property type="match status" value="1"/>
</dbReference>
<feature type="region of interest" description="Disordered" evidence="1">
    <location>
        <begin position="1054"/>
        <end position="1098"/>
    </location>
</feature>
<dbReference type="EMBL" id="QGKY02001015">
    <property type="protein sequence ID" value="KAF2574091.1"/>
    <property type="molecule type" value="Genomic_DNA"/>
</dbReference>
<dbReference type="InterPro" id="IPR014729">
    <property type="entry name" value="Rossmann-like_a/b/a_fold"/>
</dbReference>
<dbReference type="InterPro" id="IPR006050">
    <property type="entry name" value="DNA_photolyase_N"/>
</dbReference>
<name>A0A8S9IVQ3_BRACR</name>
<dbReference type="PANTHER" id="PTHR45521">
    <property type="entry name" value="TSET COMPLEX MEMBER TSTF"/>
    <property type="match status" value="1"/>
</dbReference>
<dbReference type="Gene3D" id="1.25.40.470">
    <property type="match status" value="1"/>
</dbReference>
<feature type="compositionally biased region" description="Basic and acidic residues" evidence="1">
    <location>
        <begin position="1054"/>
        <end position="1074"/>
    </location>
</feature>
<feature type="compositionally biased region" description="Basic residues" evidence="1">
    <location>
        <begin position="1122"/>
        <end position="1134"/>
    </location>
</feature>
<sequence>MTLQLTNQPTNVGLVVLLSSPLTHPLRRFNLHHLSNKPVSSLFFCSAAKMNVHIHRVPGLGEEEMDSVTGKTFERYALPSSSSSSKRSCKGTTILWFRNDLRVLDNDALYKAWSSSDTLLPVYCLDPRSFLMECLADLRNNLMRRGLNLLIRSGKPEDILPSLAKDFGAHTVFAHEETCSEELHVERLVDKALKRVGNGTKLELIWGSTMYHKDDLPFDVLDLPDIYTQFRKSVEANCRIRSSTRIPVSIGPAPCVDNWGDVPTLGQLGLEPQEVTRGMRFVGGERAGELRRIKPVPKLACHSVASWCHPRAPNLDILTCVKDSHIWSIEHPTYSALTRPLCELSSLVPPQVLATHKKLRVFCMVAHPLQPHLVATGTNVGVIVSEFDPRAIPSAAFLPALSGSRENSAVYILGRELKLLNFQISNTANPSLGNNALSESGMSKLDAGEQLTVKQTKKKSVASVPHDSYSVLSVSSSGKYVAVVWPDILYFSIYKVSDWSIVDSGSARLLAWDTCRDRFAILESVLPQRMPMIPKGGSSRKAKEAAAAAAQAAAAANAASSASVQVRILLDDGTSNILMRSVGGRSEPVIGLHGGALLGIGYRTSRRISPVSATAISTIQSMPLSGFGNSNVSSFSSYDDGSSQRSTESAPLNYQLYSWENFEPVGGMLPQPEWTAWDKTVEYCAFAYQQYMVISSLRPQYRYLGNVAISHATGAVWHRRQLFVATQTTIECVFVDAGVTEIDIETRKMKEEMKLKEAQARAVAEHGELALITVEGSQSSKQEKISLRAPLLQVVRLASFQNAPSVPPFLSLPRQSRGDGDDMDERRASEVAVGGGGVSVAVTRFPVEQKRPVGPLVVAGVRDGVLWLIDRYMCAHAISLNHPGIRCRCLAAYGDAISAVKWASRLGREHHDDLAQFMLGMGYATEALHLPGISKRLEFDLAMQSNDLKRALHCLLTMSNSRDIGQDGLGLDLSDILSLTAEKKEDVVEAVEGIVKFAKEFLDLIDAADATGNADVAREALKRLATAGSVKGALQGHELRGLSLRLANHGELTRLSDGNKADGEENSTKLKNDLGGDDSVWLVSSDSEPPSSDPISQKVIILTEEDEDLVILDKEVEPAVKKAPKKKSPKKKPNSGRQIPKEENSAQEISEDKDTDSIVADEVTTDKNTKPSSGSSSKLPLVLSEKVNRTKVLVECEGDSIDLSGDMGTVGRVVVSDTTQDVFLDLKGMSPIPLISLASLFMLLLAMPAEPDN</sequence>
<dbReference type="AlphaFoldDB" id="A0A8S9IVQ3"/>
<reference evidence="3" key="1">
    <citation type="submission" date="2019-12" db="EMBL/GenBank/DDBJ databases">
        <title>Genome sequencing and annotation of Brassica cretica.</title>
        <authorList>
            <person name="Studholme D.J."/>
            <person name="Sarris P.F."/>
        </authorList>
    </citation>
    <scope>NUCLEOTIDE SEQUENCE</scope>
    <source>
        <strain evidence="3">PFS-102/07</strain>
        <tissue evidence="3">Leaf</tissue>
    </source>
</reference>
<organism evidence="3">
    <name type="scientific">Brassica cretica</name>
    <name type="common">Mustard</name>
    <dbReference type="NCBI Taxonomy" id="69181"/>
    <lineage>
        <taxon>Eukaryota</taxon>
        <taxon>Viridiplantae</taxon>
        <taxon>Streptophyta</taxon>
        <taxon>Embryophyta</taxon>
        <taxon>Tracheophyta</taxon>
        <taxon>Spermatophyta</taxon>
        <taxon>Magnoliopsida</taxon>
        <taxon>eudicotyledons</taxon>
        <taxon>Gunneridae</taxon>
        <taxon>Pentapetalae</taxon>
        <taxon>rosids</taxon>
        <taxon>malvids</taxon>
        <taxon>Brassicales</taxon>
        <taxon>Brassicaceae</taxon>
        <taxon>Brassiceae</taxon>
        <taxon>Brassica</taxon>
    </lineage>
</organism>
<evidence type="ECO:0000256" key="1">
    <source>
        <dbReference type="SAM" id="MobiDB-lite"/>
    </source>
</evidence>
<dbReference type="InterPro" id="IPR036155">
    <property type="entry name" value="Crypto/Photolyase_N_sf"/>
</dbReference>
<feature type="compositionally biased region" description="Low complexity" evidence="1">
    <location>
        <begin position="1084"/>
        <end position="1096"/>
    </location>
</feature>
<evidence type="ECO:0000313" key="3">
    <source>
        <dbReference type="EMBL" id="KAF2574091.1"/>
    </source>
</evidence>
<gene>
    <name evidence="3" type="ORF">F2Q70_00000403</name>
</gene>
<accession>A0A8S9IVQ3</accession>
<dbReference type="Gene3D" id="1.25.40.80">
    <property type="match status" value="1"/>
</dbReference>
<dbReference type="Pfam" id="PF00875">
    <property type="entry name" value="DNA_photolyase"/>
    <property type="match status" value="1"/>
</dbReference>
<dbReference type="SUPFAM" id="SSF52425">
    <property type="entry name" value="Cryptochrome/photolyase, N-terminal domain"/>
    <property type="match status" value="1"/>
</dbReference>
<dbReference type="Gene3D" id="3.40.50.620">
    <property type="entry name" value="HUPs"/>
    <property type="match status" value="1"/>
</dbReference>
<dbReference type="InterPro" id="IPR053290">
    <property type="entry name" value="TSET_complex_member"/>
</dbReference>
<comment type="caution">
    <text evidence="3">The sequence shown here is derived from an EMBL/GenBank/DDBJ whole genome shotgun (WGS) entry which is preliminary data.</text>
</comment>
<feature type="compositionally biased region" description="Basic and acidic residues" evidence="1">
    <location>
        <begin position="1139"/>
        <end position="1156"/>
    </location>
</feature>
<protein>
    <recommendedName>
        <fullName evidence="2">Photolyase/cryptochrome alpha/beta domain-containing protein</fullName>
    </recommendedName>
</protein>
<feature type="domain" description="Photolyase/cryptochrome alpha/beta" evidence="2">
    <location>
        <begin position="91"/>
        <end position="210"/>
    </location>
</feature>
<feature type="region of interest" description="Disordered" evidence="1">
    <location>
        <begin position="1120"/>
        <end position="1181"/>
    </location>
</feature>
<feature type="compositionally biased region" description="Low complexity" evidence="1">
    <location>
        <begin position="1170"/>
        <end position="1181"/>
    </location>
</feature>
<evidence type="ECO:0000259" key="2">
    <source>
        <dbReference type="PROSITE" id="PS51645"/>
    </source>
</evidence>